<dbReference type="KEGG" id="nmes:H9L09_03125"/>
<sequence length="57" mass="6481">MNTIHLTDSELEMARHALRAYLGAFSHDEADMHDQIRQVLAKFQAADPDGEEPRFIA</sequence>
<evidence type="ECO:0000313" key="2">
    <source>
        <dbReference type="Proteomes" id="UP000515947"/>
    </source>
</evidence>
<protein>
    <submittedName>
        <fullName evidence="1">Uncharacterized protein</fullName>
    </submittedName>
</protein>
<gene>
    <name evidence="1" type="ORF">H9L09_03125</name>
</gene>
<dbReference type="RefSeq" id="WP_187579297.1">
    <property type="nucleotide sequence ID" value="NZ_CP060713.1"/>
</dbReference>
<dbReference type="AlphaFoldDB" id="A0A7G9RCY0"/>
<organism evidence="1 2">
    <name type="scientific">Nocardioides mesophilus</name>
    <dbReference type="NCBI Taxonomy" id="433659"/>
    <lineage>
        <taxon>Bacteria</taxon>
        <taxon>Bacillati</taxon>
        <taxon>Actinomycetota</taxon>
        <taxon>Actinomycetes</taxon>
        <taxon>Propionibacteriales</taxon>
        <taxon>Nocardioidaceae</taxon>
        <taxon>Nocardioides</taxon>
    </lineage>
</organism>
<proteinExistence type="predicted"/>
<dbReference type="EMBL" id="CP060713">
    <property type="protein sequence ID" value="QNN53455.1"/>
    <property type="molecule type" value="Genomic_DNA"/>
</dbReference>
<reference evidence="1 2" key="1">
    <citation type="submission" date="2020-08" db="EMBL/GenBank/DDBJ databases">
        <title>Genome sequence of Nocardioides mesophilus KACC 16243T.</title>
        <authorList>
            <person name="Hyun D.-W."/>
            <person name="Bae J.-W."/>
        </authorList>
    </citation>
    <scope>NUCLEOTIDE SEQUENCE [LARGE SCALE GENOMIC DNA]</scope>
    <source>
        <strain evidence="1 2">KACC 16243</strain>
    </source>
</reference>
<accession>A0A7G9RCY0</accession>
<keyword evidence="2" id="KW-1185">Reference proteome</keyword>
<name>A0A7G9RCY0_9ACTN</name>
<evidence type="ECO:0000313" key="1">
    <source>
        <dbReference type="EMBL" id="QNN53455.1"/>
    </source>
</evidence>
<dbReference type="Proteomes" id="UP000515947">
    <property type="component" value="Chromosome"/>
</dbReference>